<dbReference type="STRING" id="128403.WA1_50380"/>
<evidence type="ECO:0000313" key="1">
    <source>
        <dbReference type="EMBL" id="KYC34933.1"/>
    </source>
</evidence>
<dbReference type="EMBL" id="ANNX02000064">
    <property type="protein sequence ID" value="KYC34933.1"/>
    <property type="molecule type" value="Genomic_DNA"/>
</dbReference>
<evidence type="ECO:0000313" key="2">
    <source>
        <dbReference type="Proteomes" id="UP000076925"/>
    </source>
</evidence>
<protein>
    <submittedName>
        <fullName evidence="1">Uncharacterized protein</fullName>
    </submittedName>
</protein>
<reference evidence="1 2" key="1">
    <citation type="journal article" date="2013" name="Genome Biol. Evol.">
        <title>Genomes of Stigonematalean cyanobacteria (subsection V) and the evolution of oxygenic photosynthesis from prokaryotes to plastids.</title>
        <authorList>
            <person name="Dagan T."/>
            <person name="Roettger M."/>
            <person name="Stucken K."/>
            <person name="Landan G."/>
            <person name="Koch R."/>
            <person name="Major P."/>
            <person name="Gould S.B."/>
            <person name="Goremykin V.V."/>
            <person name="Rippka R."/>
            <person name="Tandeau de Marsac N."/>
            <person name="Gugger M."/>
            <person name="Lockhart P.J."/>
            <person name="Allen J.F."/>
            <person name="Brune I."/>
            <person name="Maus I."/>
            <person name="Puhler A."/>
            <person name="Martin W.F."/>
        </authorList>
    </citation>
    <scope>NUCLEOTIDE SEQUENCE [LARGE SCALE GENOMIC DNA]</scope>
    <source>
        <strain evidence="1 2">PCC 7110</strain>
    </source>
</reference>
<comment type="caution">
    <text evidence="1">The sequence shown here is derived from an EMBL/GenBank/DDBJ whole genome shotgun (WGS) entry which is preliminary data.</text>
</comment>
<accession>A0A139WR75</accession>
<gene>
    <name evidence="1" type="ORF">WA1_50380</name>
</gene>
<dbReference type="AlphaFoldDB" id="A0A139WR75"/>
<name>A0A139WR75_9CYAN</name>
<organism evidence="1 2">
    <name type="scientific">Scytonema hofmannii PCC 7110</name>
    <dbReference type="NCBI Taxonomy" id="128403"/>
    <lineage>
        <taxon>Bacteria</taxon>
        <taxon>Bacillati</taxon>
        <taxon>Cyanobacteriota</taxon>
        <taxon>Cyanophyceae</taxon>
        <taxon>Nostocales</taxon>
        <taxon>Scytonemataceae</taxon>
        <taxon>Scytonema</taxon>
    </lineage>
</organism>
<sequence>MAQMPQSIQQTNYLFLVRISPLEINAILLPRFPIENTSTLLLRTKNEPKCRSYPTEIIGYALKGLTKFLTSYTAKKNKTMNKKPKVLVNPYIEKFIS</sequence>
<dbReference type="Proteomes" id="UP000076925">
    <property type="component" value="Unassembled WGS sequence"/>
</dbReference>
<proteinExistence type="predicted"/>
<keyword evidence="2" id="KW-1185">Reference proteome</keyword>